<evidence type="ECO:0000313" key="1">
    <source>
        <dbReference type="EMBL" id="KAG7490886.1"/>
    </source>
</evidence>
<gene>
    <name evidence="1" type="ORF">JOB18_043847</name>
</gene>
<dbReference type="AlphaFoldDB" id="A0AAV6QHA2"/>
<sequence length="118" mass="13580">MSEVHQNFKLLWRKAFDPRRSSRSSSAVFGRLTVSQANSRTTAAQPDAEAFLFCPSRPQPRPLLSLPQLCPCPWSMKKNLLSLSPQNNLQDRWWLFLIQVFQSLTQSLFFSSMSEESD</sequence>
<reference evidence="1 2" key="1">
    <citation type="journal article" date="2021" name="Sci. Rep.">
        <title>Chromosome anchoring in Senegalese sole (Solea senegalensis) reveals sex-associated markers and genome rearrangements in flatfish.</title>
        <authorList>
            <person name="Guerrero-Cozar I."/>
            <person name="Gomez-Garrido J."/>
            <person name="Berbel C."/>
            <person name="Martinez-Blanch J.F."/>
            <person name="Alioto T."/>
            <person name="Claros M.G."/>
            <person name="Gagnaire P.A."/>
            <person name="Manchado M."/>
        </authorList>
    </citation>
    <scope>NUCLEOTIDE SEQUENCE [LARGE SCALE GENOMIC DNA]</scope>
    <source>
        <strain evidence="1">Sse05_10M</strain>
    </source>
</reference>
<accession>A0AAV6QHA2</accession>
<proteinExistence type="predicted"/>
<comment type="caution">
    <text evidence="1">The sequence shown here is derived from an EMBL/GenBank/DDBJ whole genome shotgun (WGS) entry which is preliminary data.</text>
</comment>
<dbReference type="Proteomes" id="UP000693946">
    <property type="component" value="Linkage Group LG5"/>
</dbReference>
<name>A0AAV6QHA2_SOLSE</name>
<dbReference type="EMBL" id="JAGKHQ010000017">
    <property type="protein sequence ID" value="KAG7490886.1"/>
    <property type="molecule type" value="Genomic_DNA"/>
</dbReference>
<protein>
    <submittedName>
        <fullName evidence="1">Uncharacterized protein</fullName>
    </submittedName>
</protein>
<evidence type="ECO:0000313" key="2">
    <source>
        <dbReference type="Proteomes" id="UP000693946"/>
    </source>
</evidence>
<organism evidence="1 2">
    <name type="scientific">Solea senegalensis</name>
    <name type="common">Senegalese sole</name>
    <dbReference type="NCBI Taxonomy" id="28829"/>
    <lineage>
        <taxon>Eukaryota</taxon>
        <taxon>Metazoa</taxon>
        <taxon>Chordata</taxon>
        <taxon>Craniata</taxon>
        <taxon>Vertebrata</taxon>
        <taxon>Euteleostomi</taxon>
        <taxon>Actinopterygii</taxon>
        <taxon>Neopterygii</taxon>
        <taxon>Teleostei</taxon>
        <taxon>Neoteleostei</taxon>
        <taxon>Acanthomorphata</taxon>
        <taxon>Carangaria</taxon>
        <taxon>Pleuronectiformes</taxon>
        <taxon>Pleuronectoidei</taxon>
        <taxon>Soleidae</taxon>
        <taxon>Solea</taxon>
    </lineage>
</organism>
<keyword evidence="2" id="KW-1185">Reference proteome</keyword>